<reference evidence="1 2" key="1">
    <citation type="journal article" date="2021" name="Sci. Rep.">
        <title>The distribution of antibiotic resistance genes in chicken gut microbiota commensals.</title>
        <authorList>
            <person name="Juricova H."/>
            <person name="Matiasovicova J."/>
            <person name="Kubasova T."/>
            <person name="Cejkova D."/>
            <person name="Rychlik I."/>
        </authorList>
    </citation>
    <scope>NUCLEOTIDE SEQUENCE [LARGE SCALE GENOMIC DNA]</scope>
    <source>
        <strain evidence="1 2">An773</strain>
    </source>
</reference>
<dbReference type="GO" id="GO:0016740">
    <property type="term" value="F:transferase activity"/>
    <property type="evidence" value="ECO:0007669"/>
    <property type="project" value="UniProtKB-KW"/>
</dbReference>
<evidence type="ECO:0000313" key="1">
    <source>
        <dbReference type="EMBL" id="MBM6737696.1"/>
    </source>
</evidence>
<keyword evidence="1" id="KW-0808">Transferase</keyword>
<sequence>MNYSPVILFVYNRPYQTTEVLESLSECKYAEDTMLYIFSDAAKKSSGKEKVSEVRQIINQPQWKKKFKNVNVIEAEKNKGLANSIISGVDKVINKYGRAIIVEDDNKVAYDFLDYMDRGLDFYKDNKKIGFIGAYTAPIKFPNDYKKDVFAMGRGSSYAWATWVDRWNLVDWDVKDYEIFKNDRKKRKLFDVYGKDRSYMLDNQMNGTIDSWAIRFGYSMFKNQMLAILPVNTRVENIGFDGSGIHNKANDTRFLVHIDKNLKPVEFQNVEVDPRIRKEFVKLFNTPLKIKIKRFIKKIIYKNKARSL</sequence>
<proteinExistence type="predicted"/>
<gene>
    <name evidence="1" type="ORF">H7U36_06175</name>
</gene>
<accession>A0ABS2E7S6</accession>
<dbReference type="InterPro" id="IPR029044">
    <property type="entry name" value="Nucleotide-diphossugar_trans"/>
</dbReference>
<name>A0ABS2E7S6_9FIRM</name>
<evidence type="ECO:0000313" key="2">
    <source>
        <dbReference type="Proteomes" id="UP000716906"/>
    </source>
</evidence>
<protein>
    <submittedName>
        <fullName evidence="1">Sugar transferase</fullName>
    </submittedName>
</protein>
<dbReference type="EMBL" id="JACLYY010000005">
    <property type="protein sequence ID" value="MBM6737696.1"/>
    <property type="molecule type" value="Genomic_DNA"/>
</dbReference>
<dbReference type="SUPFAM" id="SSF53448">
    <property type="entry name" value="Nucleotide-diphospho-sugar transferases"/>
    <property type="match status" value="1"/>
</dbReference>
<dbReference type="RefSeq" id="WP_205155804.1">
    <property type="nucleotide sequence ID" value="NZ_JACLYY010000005.1"/>
</dbReference>
<dbReference type="Proteomes" id="UP000716906">
    <property type="component" value="Unassembled WGS sequence"/>
</dbReference>
<organism evidence="1 2">
    <name type="scientific">Faecalicatena fissicatena</name>
    <dbReference type="NCBI Taxonomy" id="290055"/>
    <lineage>
        <taxon>Bacteria</taxon>
        <taxon>Bacillati</taxon>
        <taxon>Bacillota</taxon>
        <taxon>Clostridia</taxon>
        <taxon>Lachnospirales</taxon>
        <taxon>Lachnospiraceae</taxon>
        <taxon>Faecalicatena</taxon>
    </lineage>
</organism>
<comment type="caution">
    <text evidence="1">The sequence shown here is derived from an EMBL/GenBank/DDBJ whole genome shotgun (WGS) entry which is preliminary data.</text>
</comment>
<dbReference type="Gene3D" id="3.90.550.10">
    <property type="entry name" value="Spore Coat Polysaccharide Biosynthesis Protein SpsA, Chain A"/>
    <property type="match status" value="1"/>
</dbReference>
<keyword evidence="2" id="KW-1185">Reference proteome</keyword>